<dbReference type="CDD" id="cd22688">
    <property type="entry name" value="FHA_FOXK"/>
    <property type="match status" value="1"/>
</dbReference>
<evidence type="ECO:0000256" key="2">
    <source>
        <dbReference type="ARBA" id="ARBA00023015"/>
    </source>
</evidence>
<evidence type="ECO:0000259" key="8">
    <source>
        <dbReference type="PROSITE" id="PS50006"/>
    </source>
</evidence>
<evidence type="ECO:0000313" key="11">
    <source>
        <dbReference type="Proteomes" id="UP000678393"/>
    </source>
</evidence>
<sequence length="659" mass="70856">MSGLQQPTNNHALALLALNSAPASPARMSWGQDLVGEAIARLEGREFEYTMRKPRISIGRNSSKGDVDVNMGHSSFISRVHLEIFAEHPNFFMKCNGKNGVFIDGIFQRKGAPPLQLPRSCILRFPSTNIKIQFQSLIDEAAAPPPPIAVTTPKKKSLHSLRIAIPEPTEIGASPCPSPTGTISAANSCPTSPRSGSLHNPRFTLIPDLAVAAYAAAQPRDDDSSAASSLVISSGDSAKDESKPPYSYAQLIVQAVTSAPDRQLTLSGIYAYITKNYPYYRTADKGWQNSIRHNLSLNRYFVKVPRSQEEPGKGSFWRIDPVSETKLTAQAFRRRRQRGVTCFRPPFGNLSSRSAPASPSHMAGSFTPDCLSREGSPVPEAGTETEIFQMSAQGGAGHRGQVHHHAHPTITDLRFSQSAPGSPSGSRVMSPVTVSCSGNSAAIHQLPPVISKPKIFMAAPGQQLINGPSANGSHLEIKRDNGEAVSIGLTGASQKIASLVATANQAQFQARTLNPVLVQSLHGGQQVMMTSSSIGEPSQMTLIPQSVQLVHQSSAGSGGHSAHTSAIQQALVSHSSQPVQLFQQQMFQQQVILQNPLGSDQHLQQAQSDKDGWGSQEATFHMSQPLSGHMKRALEAAPQEVDKSNGKRLRPEDENQASE</sequence>
<dbReference type="AlphaFoldDB" id="A0A8S3YTI3"/>
<gene>
    <name evidence="10" type="ORF">CUNI_LOCUS3214</name>
</gene>
<keyword evidence="4" id="KW-0804">Transcription</keyword>
<dbReference type="InterPro" id="IPR001766">
    <property type="entry name" value="Fork_head_dom"/>
</dbReference>
<dbReference type="CDD" id="cd20026">
    <property type="entry name" value="FH_FOXK"/>
    <property type="match status" value="1"/>
</dbReference>
<dbReference type="Pfam" id="PF00498">
    <property type="entry name" value="FHA"/>
    <property type="match status" value="1"/>
</dbReference>
<dbReference type="Gene3D" id="1.10.10.10">
    <property type="entry name" value="Winged helix-like DNA-binding domain superfamily/Winged helix DNA-binding domain"/>
    <property type="match status" value="1"/>
</dbReference>
<evidence type="ECO:0000259" key="9">
    <source>
        <dbReference type="PROSITE" id="PS50039"/>
    </source>
</evidence>
<evidence type="ECO:0000256" key="7">
    <source>
        <dbReference type="SAM" id="MobiDB-lite"/>
    </source>
</evidence>
<dbReference type="InterPro" id="IPR000253">
    <property type="entry name" value="FHA_dom"/>
</dbReference>
<evidence type="ECO:0000256" key="6">
    <source>
        <dbReference type="PROSITE-ProRule" id="PRU00089"/>
    </source>
</evidence>
<accession>A0A8S3YTI3</accession>
<dbReference type="SUPFAM" id="SSF46785">
    <property type="entry name" value="Winged helix' DNA-binding domain"/>
    <property type="match status" value="1"/>
</dbReference>
<evidence type="ECO:0000256" key="4">
    <source>
        <dbReference type="ARBA" id="ARBA00023163"/>
    </source>
</evidence>
<feature type="compositionally biased region" description="Polar residues" evidence="7">
    <location>
        <begin position="616"/>
        <end position="626"/>
    </location>
</feature>
<keyword evidence="2" id="KW-0805">Transcription regulation</keyword>
<dbReference type="GO" id="GO:0045893">
    <property type="term" value="P:positive regulation of DNA-templated transcription"/>
    <property type="evidence" value="ECO:0007669"/>
    <property type="project" value="UniProtKB-ARBA"/>
</dbReference>
<evidence type="ECO:0000256" key="3">
    <source>
        <dbReference type="ARBA" id="ARBA00023125"/>
    </source>
</evidence>
<name>A0A8S3YTI3_9EUPU</name>
<dbReference type="GO" id="GO:0005634">
    <property type="term" value="C:nucleus"/>
    <property type="evidence" value="ECO:0007669"/>
    <property type="project" value="UniProtKB-SubCell"/>
</dbReference>
<dbReference type="InterPro" id="IPR036390">
    <property type="entry name" value="WH_DNA-bd_sf"/>
</dbReference>
<feature type="region of interest" description="Disordered" evidence="7">
    <location>
        <begin position="599"/>
        <end position="659"/>
    </location>
</feature>
<dbReference type="Proteomes" id="UP000678393">
    <property type="component" value="Unassembled WGS sequence"/>
</dbReference>
<keyword evidence="5 6" id="KW-0539">Nucleus</keyword>
<dbReference type="PANTHER" id="PTHR45881:SF7">
    <property type="entry name" value="CHECKPOINT SUPPRESSOR 1-LIKE, ISOFORM A-RELATED"/>
    <property type="match status" value="1"/>
</dbReference>
<feature type="region of interest" description="Disordered" evidence="7">
    <location>
        <begin position="169"/>
        <end position="195"/>
    </location>
</feature>
<dbReference type="PROSITE" id="PS50039">
    <property type="entry name" value="FORK_HEAD_3"/>
    <property type="match status" value="1"/>
</dbReference>
<dbReference type="PRINTS" id="PR00053">
    <property type="entry name" value="FORKHEAD"/>
</dbReference>
<dbReference type="FunFam" id="2.60.200.20:FF:000031">
    <property type="entry name" value="Forkhead box protein K1"/>
    <property type="match status" value="1"/>
</dbReference>
<comment type="subcellular location">
    <subcellularLocation>
        <location evidence="1 6">Nucleus</location>
    </subcellularLocation>
</comment>
<dbReference type="SUPFAM" id="SSF49879">
    <property type="entry name" value="SMAD/FHA domain"/>
    <property type="match status" value="1"/>
</dbReference>
<dbReference type="GO" id="GO:0000981">
    <property type="term" value="F:DNA-binding transcription factor activity, RNA polymerase II-specific"/>
    <property type="evidence" value="ECO:0007669"/>
    <property type="project" value="TreeGrafter"/>
</dbReference>
<dbReference type="InterPro" id="IPR008984">
    <property type="entry name" value="SMAD_FHA_dom_sf"/>
</dbReference>
<protein>
    <submittedName>
        <fullName evidence="10">Uncharacterized protein</fullName>
    </submittedName>
</protein>
<feature type="DNA-binding region" description="Fork-head" evidence="6">
    <location>
        <begin position="243"/>
        <end position="338"/>
    </location>
</feature>
<evidence type="ECO:0000256" key="1">
    <source>
        <dbReference type="ARBA" id="ARBA00004123"/>
    </source>
</evidence>
<feature type="domain" description="FHA" evidence="8">
    <location>
        <begin position="56"/>
        <end position="108"/>
    </location>
</feature>
<dbReference type="InterPro" id="IPR036388">
    <property type="entry name" value="WH-like_DNA-bd_sf"/>
</dbReference>
<feature type="region of interest" description="Disordered" evidence="7">
    <location>
        <begin position="343"/>
        <end position="365"/>
    </location>
</feature>
<dbReference type="FunFam" id="1.10.10.10:FF:000030">
    <property type="entry name" value="Forkhead box protein K2"/>
    <property type="match status" value="1"/>
</dbReference>
<keyword evidence="11" id="KW-1185">Reference proteome</keyword>
<proteinExistence type="predicted"/>
<dbReference type="OrthoDB" id="691130at2759"/>
<feature type="compositionally biased region" description="Basic and acidic residues" evidence="7">
    <location>
        <begin position="640"/>
        <end position="653"/>
    </location>
</feature>
<dbReference type="Pfam" id="PF00250">
    <property type="entry name" value="Forkhead"/>
    <property type="match status" value="1"/>
</dbReference>
<keyword evidence="3 6" id="KW-0238">DNA-binding</keyword>
<evidence type="ECO:0000313" key="10">
    <source>
        <dbReference type="EMBL" id="CAG5117656.1"/>
    </source>
</evidence>
<dbReference type="EMBL" id="CAJHNH020000435">
    <property type="protein sequence ID" value="CAG5117656.1"/>
    <property type="molecule type" value="Genomic_DNA"/>
</dbReference>
<dbReference type="PROSITE" id="PS00658">
    <property type="entry name" value="FORK_HEAD_2"/>
    <property type="match status" value="1"/>
</dbReference>
<dbReference type="Gene3D" id="2.60.200.20">
    <property type="match status" value="1"/>
</dbReference>
<feature type="compositionally biased region" description="Polar residues" evidence="7">
    <location>
        <begin position="179"/>
        <end position="195"/>
    </location>
</feature>
<dbReference type="GO" id="GO:0000978">
    <property type="term" value="F:RNA polymerase II cis-regulatory region sequence-specific DNA binding"/>
    <property type="evidence" value="ECO:0007669"/>
    <property type="project" value="TreeGrafter"/>
</dbReference>
<dbReference type="PROSITE" id="PS50006">
    <property type="entry name" value="FHA_DOMAIN"/>
    <property type="match status" value="1"/>
</dbReference>
<organism evidence="10 11">
    <name type="scientific">Candidula unifasciata</name>
    <dbReference type="NCBI Taxonomy" id="100452"/>
    <lineage>
        <taxon>Eukaryota</taxon>
        <taxon>Metazoa</taxon>
        <taxon>Spiralia</taxon>
        <taxon>Lophotrochozoa</taxon>
        <taxon>Mollusca</taxon>
        <taxon>Gastropoda</taxon>
        <taxon>Heterobranchia</taxon>
        <taxon>Euthyneura</taxon>
        <taxon>Panpulmonata</taxon>
        <taxon>Eupulmonata</taxon>
        <taxon>Stylommatophora</taxon>
        <taxon>Helicina</taxon>
        <taxon>Helicoidea</taxon>
        <taxon>Geomitridae</taxon>
        <taxon>Candidula</taxon>
    </lineage>
</organism>
<comment type="caution">
    <text evidence="10">The sequence shown here is derived from an EMBL/GenBank/DDBJ whole genome shotgun (WGS) entry which is preliminary data.</text>
</comment>
<dbReference type="SMART" id="SM00240">
    <property type="entry name" value="FHA"/>
    <property type="match status" value="1"/>
</dbReference>
<feature type="domain" description="Fork-head" evidence="9">
    <location>
        <begin position="243"/>
        <end position="338"/>
    </location>
</feature>
<reference evidence="10" key="1">
    <citation type="submission" date="2021-04" db="EMBL/GenBank/DDBJ databases">
        <authorList>
            <consortium name="Molecular Ecology Group"/>
        </authorList>
    </citation>
    <scope>NUCLEOTIDE SEQUENCE</scope>
</reference>
<dbReference type="InterPro" id="IPR030456">
    <property type="entry name" value="TF_fork_head_CS_2"/>
</dbReference>
<dbReference type="SMART" id="SM00339">
    <property type="entry name" value="FH"/>
    <property type="match status" value="1"/>
</dbReference>
<dbReference type="PANTHER" id="PTHR45881">
    <property type="entry name" value="CHECKPOINT SUPPRESSOR 1-LIKE, ISOFORM A-RELATED"/>
    <property type="match status" value="1"/>
</dbReference>
<evidence type="ECO:0000256" key="5">
    <source>
        <dbReference type="ARBA" id="ARBA00023242"/>
    </source>
</evidence>